<protein>
    <recommendedName>
        <fullName evidence="2">Right handed beta helix domain-containing protein</fullName>
    </recommendedName>
</protein>
<dbReference type="AlphaFoldDB" id="A0AAU7CFL1"/>
<proteinExistence type="predicted"/>
<evidence type="ECO:0008006" key="2">
    <source>
        <dbReference type="Google" id="ProtNLM"/>
    </source>
</evidence>
<sequence length="263" mass="28432">MQNPLGYCLEIKFQKPRPAVEGMPVTPSSTLVRHNVFIKNDSRSPDGDRPNMLVGGFPASGPGADDLYEIYGNFFYHNPRESLLQASGRVAIHDNVFVDGAAPGHAAITLRDHDSPLKNASIYHNTICSSARGIHVSGPAPEGHAVIGNLVFADTPTSFHRSITQVSANIISSRSDAATYLLNPTRELGVMNLYPRVGQCQGGALDLTPFIAHADYNLDFNRTSKVGHHFRGAYAGQGANPGWQLDAALKRFESDPLSSQNPQ</sequence>
<evidence type="ECO:0000313" key="1">
    <source>
        <dbReference type="EMBL" id="XBH03722.1"/>
    </source>
</evidence>
<accession>A0AAU7CFL1</accession>
<dbReference type="EMBL" id="CP155447">
    <property type="protein sequence ID" value="XBH03722.1"/>
    <property type="molecule type" value="Genomic_DNA"/>
</dbReference>
<gene>
    <name evidence="1" type="ORF">V5E97_36265</name>
</gene>
<name>A0AAU7CFL1_9BACT</name>
<dbReference type="InterPro" id="IPR011050">
    <property type="entry name" value="Pectin_lyase_fold/virulence"/>
</dbReference>
<reference evidence="1" key="1">
    <citation type="submission" date="2024-05" db="EMBL/GenBank/DDBJ databases">
        <title>Planctomycetes of the genus Singulisphaera possess chitinolytic capabilities.</title>
        <authorList>
            <person name="Ivanova A."/>
        </authorList>
    </citation>
    <scope>NUCLEOTIDE SEQUENCE</scope>
    <source>
        <strain evidence="1">Ch08T</strain>
    </source>
</reference>
<organism evidence="1">
    <name type="scientific">Singulisphaera sp. Ch08</name>
    <dbReference type="NCBI Taxonomy" id="3120278"/>
    <lineage>
        <taxon>Bacteria</taxon>
        <taxon>Pseudomonadati</taxon>
        <taxon>Planctomycetota</taxon>
        <taxon>Planctomycetia</taxon>
        <taxon>Isosphaerales</taxon>
        <taxon>Isosphaeraceae</taxon>
        <taxon>Singulisphaera</taxon>
    </lineage>
</organism>
<dbReference type="SUPFAM" id="SSF51126">
    <property type="entry name" value="Pectin lyase-like"/>
    <property type="match status" value="1"/>
</dbReference>
<dbReference type="RefSeq" id="WP_406696460.1">
    <property type="nucleotide sequence ID" value="NZ_CP155447.1"/>
</dbReference>